<evidence type="ECO:0000313" key="6">
    <source>
        <dbReference type="EMBL" id="RGV73055.1"/>
    </source>
</evidence>
<dbReference type="Proteomes" id="UP000284543">
    <property type="component" value="Unassembled WGS sequence"/>
</dbReference>
<dbReference type="RefSeq" id="WP_054354184.1">
    <property type="nucleotide sequence ID" value="NZ_CAUFHZ010000010.1"/>
</dbReference>
<dbReference type="Pfam" id="PF08450">
    <property type="entry name" value="SGL"/>
    <property type="match status" value="1"/>
</dbReference>
<feature type="active site" description="Proton donor/acceptor" evidence="3">
    <location>
        <position position="228"/>
    </location>
</feature>
<keyword evidence="4" id="KW-0479">Metal-binding</keyword>
<dbReference type="PANTHER" id="PTHR47572:SF4">
    <property type="entry name" value="LACTONASE DRP35"/>
    <property type="match status" value="1"/>
</dbReference>
<dbReference type="EMBL" id="QRZM01000011">
    <property type="protein sequence ID" value="RGV73055.1"/>
    <property type="molecule type" value="Genomic_DNA"/>
</dbReference>
<evidence type="ECO:0000256" key="3">
    <source>
        <dbReference type="PIRSR" id="PIRSR605511-1"/>
    </source>
</evidence>
<feature type="binding site" evidence="4">
    <location>
        <position position="33"/>
    </location>
    <ligand>
        <name>a divalent metal cation</name>
        <dbReference type="ChEBI" id="CHEBI:60240"/>
    </ligand>
</feature>
<proteinExistence type="inferred from homology"/>
<gene>
    <name evidence="6" type="ORF">DWW02_21845</name>
</gene>
<feature type="binding site" evidence="4">
    <location>
        <position position="228"/>
    </location>
    <ligand>
        <name>a divalent metal cation</name>
        <dbReference type="ChEBI" id="CHEBI:60240"/>
    </ligand>
</feature>
<dbReference type="InterPro" id="IPR011042">
    <property type="entry name" value="6-blade_b-propeller_TolB-like"/>
</dbReference>
<feature type="binding site" evidence="4">
    <location>
        <position position="178"/>
    </location>
    <ligand>
        <name>a divalent metal cation</name>
        <dbReference type="ChEBI" id="CHEBI:60240"/>
    </ligand>
</feature>
<dbReference type="PANTHER" id="PTHR47572">
    <property type="entry name" value="LIPOPROTEIN-RELATED"/>
    <property type="match status" value="1"/>
</dbReference>
<feature type="domain" description="SMP-30/Gluconolactonase/LRE-like region" evidence="5">
    <location>
        <begin position="33"/>
        <end position="283"/>
    </location>
</feature>
<evidence type="ECO:0000313" key="7">
    <source>
        <dbReference type="Proteomes" id="UP000284543"/>
    </source>
</evidence>
<dbReference type="InterPro" id="IPR013658">
    <property type="entry name" value="SGL"/>
</dbReference>
<feature type="binding site" evidence="4">
    <location>
        <position position="120"/>
    </location>
    <ligand>
        <name>substrate</name>
    </ligand>
</feature>
<dbReference type="GO" id="GO:0046872">
    <property type="term" value="F:metal ion binding"/>
    <property type="evidence" value="ECO:0007669"/>
    <property type="project" value="UniProtKB-KW"/>
</dbReference>
<reference evidence="6 7" key="1">
    <citation type="submission" date="2018-08" db="EMBL/GenBank/DDBJ databases">
        <title>A genome reference for cultivated species of the human gut microbiota.</title>
        <authorList>
            <person name="Zou Y."/>
            <person name="Xue W."/>
            <person name="Luo G."/>
        </authorList>
    </citation>
    <scope>NUCLEOTIDE SEQUENCE [LARGE SCALE GENOMIC DNA]</scope>
    <source>
        <strain evidence="6 7">AF14-18</strain>
    </source>
</reference>
<comment type="caution">
    <text evidence="6">The sequence shown here is derived from an EMBL/GenBank/DDBJ whole genome shotgun (WGS) entry which is preliminary data.</text>
</comment>
<dbReference type="SUPFAM" id="SSF63829">
    <property type="entry name" value="Calcium-dependent phosphotriesterase"/>
    <property type="match status" value="1"/>
</dbReference>
<evidence type="ECO:0000256" key="4">
    <source>
        <dbReference type="PIRSR" id="PIRSR605511-2"/>
    </source>
</evidence>
<keyword evidence="2" id="KW-0378">Hydrolase</keyword>
<dbReference type="Gene3D" id="2.120.10.30">
    <property type="entry name" value="TolB, C-terminal domain"/>
    <property type="match status" value="1"/>
</dbReference>
<dbReference type="AlphaFoldDB" id="A0A412YZN9"/>
<evidence type="ECO:0000259" key="5">
    <source>
        <dbReference type="Pfam" id="PF08450"/>
    </source>
</evidence>
<organism evidence="6 7">
    <name type="scientific">Enterocloster bolteae</name>
    <dbReference type="NCBI Taxonomy" id="208479"/>
    <lineage>
        <taxon>Bacteria</taxon>
        <taxon>Bacillati</taxon>
        <taxon>Bacillota</taxon>
        <taxon>Clostridia</taxon>
        <taxon>Lachnospirales</taxon>
        <taxon>Lachnospiraceae</taxon>
        <taxon>Enterocloster</taxon>
    </lineage>
</organism>
<comment type="similarity">
    <text evidence="1">Belongs to the SMP-30/CGR1 family.</text>
</comment>
<comment type="cofactor">
    <cofactor evidence="4">
        <name>Zn(2+)</name>
        <dbReference type="ChEBI" id="CHEBI:29105"/>
    </cofactor>
    <text evidence="4">Binds 1 divalent metal cation per subunit.</text>
</comment>
<evidence type="ECO:0000256" key="1">
    <source>
        <dbReference type="ARBA" id="ARBA00008853"/>
    </source>
</evidence>
<evidence type="ECO:0000256" key="2">
    <source>
        <dbReference type="ARBA" id="ARBA00022801"/>
    </source>
</evidence>
<sequence length="308" mass="34130">MGLSYESFDERFFDVVDVKQDLATVCSGFTFIEGPIWNDVTGCLTFNDIPESRTYRLEQGKTVRLLREDTHKANGNAYDMDSNIIVCEHVRSCISRTNDQGENLEVLVSHYGDKELNSPNDVVVRSDGVIFFTDPRFGRNPSRVGLERPQELDFQGVFSFDPGTGELKLLADDFENPNGLCFSPDEAFLYVNDSPKKHIRKFRVEADGTLSGGAVWAETTGEGAGLPDGMKTDSRENVYCCAQGGIHIFNKNADYLGIIKVPEQTGNCAFGGPDMDILYLAASTTLYSFRIKGRADKNGRKILNGQGK</sequence>
<dbReference type="PRINTS" id="PR01790">
    <property type="entry name" value="SMP30FAMILY"/>
</dbReference>
<keyword evidence="4" id="KW-0862">Zinc</keyword>
<dbReference type="InterPro" id="IPR005511">
    <property type="entry name" value="SMP-30"/>
</dbReference>
<dbReference type="GO" id="GO:0016787">
    <property type="term" value="F:hydrolase activity"/>
    <property type="evidence" value="ECO:0007669"/>
    <property type="project" value="UniProtKB-KW"/>
</dbReference>
<dbReference type="InterPro" id="IPR051262">
    <property type="entry name" value="SMP-30/CGR1_Lactonase"/>
</dbReference>
<name>A0A412YZN9_9FIRM</name>
<protein>
    <submittedName>
        <fullName evidence="6">SMP-30/gluconolactonase/LRE family protein</fullName>
    </submittedName>
</protein>
<accession>A0A412YZN9</accession>